<dbReference type="InterPro" id="IPR036271">
    <property type="entry name" value="Tet_transcr_reg_TetR-rel_C_sf"/>
</dbReference>
<dbReference type="GO" id="GO:0000976">
    <property type="term" value="F:transcription cis-regulatory region binding"/>
    <property type="evidence" value="ECO:0007669"/>
    <property type="project" value="TreeGrafter"/>
</dbReference>
<accession>A0A4Q1SB60</accession>
<evidence type="ECO:0000256" key="2">
    <source>
        <dbReference type="ARBA" id="ARBA00023125"/>
    </source>
</evidence>
<evidence type="ECO:0000256" key="4">
    <source>
        <dbReference type="PROSITE-ProRule" id="PRU00335"/>
    </source>
</evidence>
<evidence type="ECO:0000256" key="3">
    <source>
        <dbReference type="ARBA" id="ARBA00023163"/>
    </source>
</evidence>
<name>A0A4Q1SB60_9BACT</name>
<keyword evidence="3" id="KW-0804">Transcription</keyword>
<keyword evidence="2 4" id="KW-0238">DNA-binding</keyword>
<dbReference type="SUPFAM" id="SSF48498">
    <property type="entry name" value="Tetracyclin repressor-like, C-terminal domain"/>
    <property type="match status" value="1"/>
</dbReference>
<dbReference type="PANTHER" id="PTHR30055">
    <property type="entry name" value="HTH-TYPE TRANSCRIPTIONAL REGULATOR RUTR"/>
    <property type="match status" value="1"/>
</dbReference>
<evidence type="ECO:0000313" key="6">
    <source>
        <dbReference type="EMBL" id="RXS93912.1"/>
    </source>
</evidence>
<dbReference type="SUPFAM" id="SSF46689">
    <property type="entry name" value="Homeodomain-like"/>
    <property type="match status" value="1"/>
</dbReference>
<dbReference type="EMBL" id="SDMK01000004">
    <property type="protein sequence ID" value="RXS93912.1"/>
    <property type="molecule type" value="Genomic_DNA"/>
</dbReference>
<keyword evidence="7" id="KW-1185">Reference proteome</keyword>
<proteinExistence type="predicted"/>
<dbReference type="Pfam" id="PF00440">
    <property type="entry name" value="TetR_N"/>
    <property type="match status" value="1"/>
</dbReference>
<dbReference type="InterPro" id="IPR049445">
    <property type="entry name" value="TetR_SbtR-like_C"/>
</dbReference>
<feature type="domain" description="HTH tetR-type" evidence="5">
    <location>
        <begin position="15"/>
        <end position="74"/>
    </location>
</feature>
<dbReference type="Pfam" id="PF21597">
    <property type="entry name" value="TetR_C_43"/>
    <property type="match status" value="1"/>
</dbReference>
<organism evidence="6 7">
    <name type="scientific">Silvibacterium dinghuense</name>
    <dbReference type="NCBI Taxonomy" id="1560006"/>
    <lineage>
        <taxon>Bacteria</taxon>
        <taxon>Pseudomonadati</taxon>
        <taxon>Acidobacteriota</taxon>
        <taxon>Terriglobia</taxon>
        <taxon>Terriglobales</taxon>
        <taxon>Acidobacteriaceae</taxon>
        <taxon>Silvibacterium</taxon>
    </lineage>
</organism>
<sequence>MTAEESLRKPRADAQRNRERILAVAKEAFARSGAEPSMDEVARLAEVGPGTLYRNFPSRDALIEALYRVEVEKLAASARELSARLKPGDALREWLWLLVDYMGAKRLYMPALQTMVCGTADVFAVSGAALSGAIELLGTRAIAAGVIRADVAPMDLMLALFGVAYGGPKEDWQERARRMVHVLLVGAKP</sequence>
<evidence type="ECO:0000256" key="1">
    <source>
        <dbReference type="ARBA" id="ARBA00023015"/>
    </source>
</evidence>
<reference evidence="6 7" key="1">
    <citation type="journal article" date="2016" name="Int. J. Syst. Evol. Microbiol.">
        <title>Acidipila dinghuensis sp. nov., an acidobacterium isolated from forest soil.</title>
        <authorList>
            <person name="Jiang Y.W."/>
            <person name="Wang J."/>
            <person name="Chen M.H."/>
            <person name="Lv Y.Y."/>
            <person name="Qiu L.H."/>
        </authorList>
    </citation>
    <scope>NUCLEOTIDE SEQUENCE [LARGE SCALE GENOMIC DNA]</scope>
    <source>
        <strain evidence="6 7">DHOF10</strain>
    </source>
</reference>
<dbReference type="PANTHER" id="PTHR30055:SF234">
    <property type="entry name" value="HTH-TYPE TRANSCRIPTIONAL REGULATOR BETI"/>
    <property type="match status" value="1"/>
</dbReference>
<protein>
    <submittedName>
        <fullName evidence="6">TetR/AcrR family transcriptional regulator</fullName>
    </submittedName>
</protein>
<dbReference type="InterPro" id="IPR050109">
    <property type="entry name" value="HTH-type_TetR-like_transc_reg"/>
</dbReference>
<dbReference type="AlphaFoldDB" id="A0A4Q1SB60"/>
<dbReference type="InterPro" id="IPR001647">
    <property type="entry name" value="HTH_TetR"/>
</dbReference>
<dbReference type="OrthoDB" id="2720430at2"/>
<evidence type="ECO:0000259" key="5">
    <source>
        <dbReference type="PROSITE" id="PS50977"/>
    </source>
</evidence>
<gene>
    <name evidence="6" type="ORF">ESZ00_16750</name>
</gene>
<dbReference type="GO" id="GO:0003700">
    <property type="term" value="F:DNA-binding transcription factor activity"/>
    <property type="evidence" value="ECO:0007669"/>
    <property type="project" value="TreeGrafter"/>
</dbReference>
<dbReference type="InterPro" id="IPR009057">
    <property type="entry name" value="Homeodomain-like_sf"/>
</dbReference>
<dbReference type="PRINTS" id="PR00455">
    <property type="entry name" value="HTHTETR"/>
</dbReference>
<comment type="caution">
    <text evidence="6">The sequence shown here is derived from an EMBL/GenBank/DDBJ whole genome shotgun (WGS) entry which is preliminary data.</text>
</comment>
<feature type="DNA-binding region" description="H-T-H motif" evidence="4">
    <location>
        <begin position="37"/>
        <end position="56"/>
    </location>
</feature>
<dbReference type="PROSITE" id="PS50977">
    <property type="entry name" value="HTH_TETR_2"/>
    <property type="match status" value="1"/>
</dbReference>
<evidence type="ECO:0000313" key="7">
    <source>
        <dbReference type="Proteomes" id="UP000290253"/>
    </source>
</evidence>
<keyword evidence="1" id="KW-0805">Transcription regulation</keyword>
<dbReference type="Proteomes" id="UP000290253">
    <property type="component" value="Unassembled WGS sequence"/>
</dbReference>
<dbReference type="Gene3D" id="1.10.357.10">
    <property type="entry name" value="Tetracycline Repressor, domain 2"/>
    <property type="match status" value="1"/>
</dbReference>